<dbReference type="EMBL" id="GBRH01232568">
    <property type="protein sequence ID" value="JAD65327.1"/>
    <property type="molecule type" value="Transcribed_RNA"/>
</dbReference>
<name>A0A0A9C1B4_ARUDO</name>
<accession>A0A0A9C1B4</accession>
<proteinExistence type="predicted"/>
<dbReference type="AlphaFoldDB" id="A0A0A9C1B4"/>
<evidence type="ECO:0000313" key="1">
    <source>
        <dbReference type="EMBL" id="JAD65327.1"/>
    </source>
</evidence>
<reference evidence="1" key="2">
    <citation type="journal article" date="2015" name="Data Brief">
        <title>Shoot transcriptome of the giant reed, Arundo donax.</title>
        <authorList>
            <person name="Barrero R.A."/>
            <person name="Guerrero F.D."/>
            <person name="Moolhuijzen P."/>
            <person name="Goolsby J.A."/>
            <person name="Tidwell J."/>
            <person name="Bellgard S.E."/>
            <person name="Bellgard M.I."/>
        </authorList>
    </citation>
    <scope>NUCLEOTIDE SEQUENCE</scope>
    <source>
        <tissue evidence="1">Shoot tissue taken approximately 20 cm above the soil surface</tissue>
    </source>
</reference>
<sequence>MVTKFYRRSGTSLILKVQNVTF</sequence>
<organism evidence="1">
    <name type="scientific">Arundo donax</name>
    <name type="common">Giant reed</name>
    <name type="synonym">Donax arundinaceus</name>
    <dbReference type="NCBI Taxonomy" id="35708"/>
    <lineage>
        <taxon>Eukaryota</taxon>
        <taxon>Viridiplantae</taxon>
        <taxon>Streptophyta</taxon>
        <taxon>Embryophyta</taxon>
        <taxon>Tracheophyta</taxon>
        <taxon>Spermatophyta</taxon>
        <taxon>Magnoliopsida</taxon>
        <taxon>Liliopsida</taxon>
        <taxon>Poales</taxon>
        <taxon>Poaceae</taxon>
        <taxon>PACMAD clade</taxon>
        <taxon>Arundinoideae</taxon>
        <taxon>Arundineae</taxon>
        <taxon>Arundo</taxon>
    </lineage>
</organism>
<protein>
    <submittedName>
        <fullName evidence="1">Uncharacterized protein</fullName>
    </submittedName>
</protein>
<reference evidence="1" key="1">
    <citation type="submission" date="2014-09" db="EMBL/GenBank/DDBJ databases">
        <authorList>
            <person name="Magalhaes I.L.F."/>
            <person name="Oliveira U."/>
            <person name="Santos F.R."/>
            <person name="Vidigal T.H.D.A."/>
            <person name="Brescovit A.D."/>
            <person name="Santos A.J."/>
        </authorList>
    </citation>
    <scope>NUCLEOTIDE SEQUENCE</scope>
    <source>
        <tissue evidence="1">Shoot tissue taken approximately 20 cm above the soil surface</tissue>
    </source>
</reference>